<evidence type="ECO:0000256" key="7">
    <source>
        <dbReference type="SAM" id="MobiDB-lite"/>
    </source>
</evidence>
<dbReference type="Proteomes" id="UP000799441">
    <property type="component" value="Unassembled WGS sequence"/>
</dbReference>
<keyword evidence="5 8" id="KW-1133">Transmembrane helix</keyword>
<reference evidence="9" key="1">
    <citation type="journal article" date="2020" name="Stud. Mycol.">
        <title>101 Dothideomycetes genomes: a test case for predicting lifestyles and emergence of pathogens.</title>
        <authorList>
            <person name="Haridas S."/>
            <person name="Albert R."/>
            <person name="Binder M."/>
            <person name="Bloem J."/>
            <person name="Labutti K."/>
            <person name="Salamov A."/>
            <person name="Andreopoulos B."/>
            <person name="Baker S."/>
            <person name="Barry K."/>
            <person name="Bills G."/>
            <person name="Bluhm B."/>
            <person name="Cannon C."/>
            <person name="Castanera R."/>
            <person name="Culley D."/>
            <person name="Daum C."/>
            <person name="Ezra D."/>
            <person name="Gonzalez J."/>
            <person name="Henrissat B."/>
            <person name="Kuo A."/>
            <person name="Liang C."/>
            <person name="Lipzen A."/>
            <person name="Lutzoni F."/>
            <person name="Magnuson J."/>
            <person name="Mondo S."/>
            <person name="Nolan M."/>
            <person name="Ohm R."/>
            <person name="Pangilinan J."/>
            <person name="Park H.-J."/>
            <person name="Ramirez L."/>
            <person name="Alfaro M."/>
            <person name="Sun H."/>
            <person name="Tritt A."/>
            <person name="Yoshinaga Y."/>
            <person name="Zwiers L.-H."/>
            <person name="Turgeon B."/>
            <person name="Goodwin S."/>
            <person name="Spatafora J."/>
            <person name="Crous P."/>
            <person name="Grigoriev I."/>
        </authorList>
    </citation>
    <scope>NUCLEOTIDE SEQUENCE</scope>
    <source>
        <strain evidence="9">CBS 116435</strain>
    </source>
</reference>
<feature type="transmembrane region" description="Helical" evidence="8">
    <location>
        <begin position="481"/>
        <end position="509"/>
    </location>
</feature>
<proteinExistence type="inferred from homology"/>
<keyword evidence="4 8" id="KW-0812">Transmembrane</keyword>
<feature type="transmembrane region" description="Helical" evidence="8">
    <location>
        <begin position="282"/>
        <end position="305"/>
    </location>
</feature>
<comment type="caution">
    <text evidence="9">The sequence shown here is derived from an EMBL/GenBank/DDBJ whole genome shotgun (WGS) entry which is preliminary data.</text>
</comment>
<feature type="transmembrane region" description="Helical" evidence="8">
    <location>
        <begin position="74"/>
        <end position="92"/>
    </location>
</feature>
<feature type="transmembrane region" description="Helical" evidence="8">
    <location>
        <begin position="448"/>
        <end position="469"/>
    </location>
</feature>
<feature type="transmembrane region" description="Helical" evidence="8">
    <location>
        <begin position="201"/>
        <end position="219"/>
    </location>
</feature>
<name>A0A9P4UHR4_9PEZI</name>
<feature type="transmembrane region" description="Helical" evidence="8">
    <location>
        <begin position="394"/>
        <end position="416"/>
    </location>
</feature>
<organism evidence="9 10">
    <name type="scientific">Polychaeton citri CBS 116435</name>
    <dbReference type="NCBI Taxonomy" id="1314669"/>
    <lineage>
        <taxon>Eukaryota</taxon>
        <taxon>Fungi</taxon>
        <taxon>Dikarya</taxon>
        <taxon>Ascomycota</taxon>
        <taxon>Pezizomycotina</taxon>
        <taxon>Dothideomycetes</taxon>
        <taxon>Dothideomycetidae</taxon>
        <taxon>Capnodiales</taxon>
        <taxon>Capnodiaceae</taxon>
        <taxon>Polychaeton</taxon>
    </lineage>
</organism>
<dbReference type="FunFam" id="1.20.1250.20:FF:000284">
    <property type="entry name" value="Siderophore iron transporter mirB"/>
    <property type="match status" value="1"/>
</dbReference>
<feature type="transmembrane region" description="Helical" evidence="8">
    <location>
        <begin position="143"/>
        <end position="160"/>
    </location>
</feature>
<feature type="transmembrane region" description="Helical" evidence="8">
    <location>
        <begin position="112"/>
        <end position="131"/>
    </location>
</feature>
<dbReference type="PANTHER" id="PTHR23501:SF107">
    <property type="entry name" value="TRANSPORTER, PUTATIVE (AFU_ORTHOLOGUE AFUA_7G04730)-RELATED"/>
    <property type="match status" value="1"/>
</dbReference>
<evidence type="ECO:0000313" key="10">
    <source>
        <dbReference type="Proteomes" id="UP000799441"/>
    </source>
</evidence>
<accession>A0A9P4UHR4</accession>
<sequence length="598" mass="66055">MASLWKRPKVEQSAISDGSHETPVVYQNDKNPATVNSFGAREDDNVLGGMSLSGDVPDGIRKAQATTIAWTRKALIISYGLIFLIFFINSLQQQTTNNLSIYVTSDFMKAPLVSTTGIVSTLIAGIIKLPVAKLMDIWGRPQGFILMLSCAELGLVLMAVCRNVETYAAAQVFYWIGFNGIAYVLDVFIADTSSLVWRGLMFAFANSPYIATTFAGPAAAQSFLRTSGWRWAFGTYAIVTPFMCVPFLWVFVYNEKQAKRQGILVHRREASGRSWIQSLNHYVIEFDLVGVILLCAGWALILLPFSLVNYQAARWRSAPIVSMLVIGGCCLIGFIVYERFFAKKSFLPFYLLIDRTVLGSCLLAGTLFLSFYCWDLYLSQYLQVVFDLSIRDAGYIVNIYSIGSCFWGILVGLAIRYSGRFKWLAMSAVPLQILGTGLMIYFRQPHHNIGYVIMCQIFIAFSGGTLVVTEEIAIMAAVGPENVAVALALQALFTAIGGAIGTSISGAIWTNTVPNRLVEYLPESAKGNATEIYSSIYIALSYPVGSPERDAIIKAYAVAQRYMTITGTAVLVLALLWVAVWRDIKVKDFRKTANQTIL</sequence>
<evidence type="ECO:0000256" key="5">
    <source>
        <dbReference type="ARBA" id="ARBA00022989"/>
    </source>
</evidence>
<dbReference type="InterPro" id="IPR036259">
    <property type="entry name" value="MFS_trans_sf"/>
</dbReference>
<dbReference type="AlphaFoldDB" id="A0A9P4UHR4"/>
<dbReference type="GO" id="GO:0022857">
    <property type="term" value="F:transmembrane transporter activity"/>
    <property type="evidence" value="ECO:0007669"/>
    <property type="project" value="InterPro"/>
</dbReference>
<keyword evidence="3" id="KW-0813">Transport</keyword>
<evidence type="ECO:0000256" key="4">
    <source>
        <dbReference type="ARBA" id="ARBA00022692"/>
    </source>
</evidence>
<dbReference type="EMBL" id="MU003903">
    <property type="protein sequence ID" value="KAF2716037.1"/>
    <property type="molecule type" value="Genomic_DNA"/>
</dbReference>
<keyword evidence="6 8" id="KW-0472">Membrane</keyword>
<gene>
    <name evidence="9" type="ORF">K431DRAFT_342211</name>
</gene>
<comment type="subcellular location">
    <subcellularLocation>
        <location evidence="1">Membrane</location>
        <topology evidence="1">Multi-pass membrane protein</topology>
    </subcellularLocation>
</comment>
<dbReference type="Pfam" id="PF07690">
    <property type="entry name" value="MFS_1"/>
    <property type="match status" value="1"/>
</dbReference>
<evidence type="ECO:0000256" key="3">
    <source>
        <dbReference type="ARBA" id="ARBA00022448"/>
    </source>
</evidence>
<evidence type="ECO:0000256" key="6">
    <source>
        <dbReference type="ARBA" id="ARBA00023136"/>
    </source>
</evidence>
<feature type="transmembrane region" description="Helical" evidence="8">
    <location>
        <begin position="423"/>
        <end position="442"/>
    </location>
</feature>
<protein>
    <submittedName>
        <fullName evidence="9">MFS general substrate transporter</fullName>
    </submittedName>
</protein>
<feature type="region of interest" description="Disordered" evidence="7">
    <location>
        <begin position="1"/>
        <end position="26"/>
    </location>
</feature>
<feature type="transmembrane region" description="Helical" evidence="8">
    <location>
        <begin position="317"/>
        <end position="337"/>
    </location>
</feature>
<keyword evidence="10" id="KW-1185">Reference proteome</keyword>
<dbReference type="OrthoDB" id="4078873at2759"/>
<evidence type="ECO:0000256" key="2">
    <source>
        <dbReference type="ARBA" id="ARBA00008335"/>
    </source>
</evidence>
<feature type="transmembrane region" description="Helical" evidence="8">
    <location>
        <begin position="562"/>
        <end position="581"/>
    </location>
</feature>
<evidence type="ECO:0000256" key="1">
    <source>
        <dbReference type="ARBA" id="ARBA00004141"/>
    </source>
</evidence>
<feature type="transmembrane region" description="Helical" evidence="8">
    <location>
        <begin position="231"/>
        <end position="252"/>
    </location>
</feature>
<feature type="transmembrane region" description="Helical" evidence="8">
    <location>
        <begin position="172"/>
        <end position="189"/>
    </location>
</feature>
<dbReference type="GO" id="GO:0005886">
    <property type="term" value="C:plasma membrane"/>
    <property type="evidence" value="ECO:0007669"/>
    <property type="project" value="TreeGrafter"/>
</dbReference>
<evidence type="ECO:0000256" key="8">
    <source>
        <dbReference type="SAM" id="Phobius"/>
    </source>
</evidence>
<evidence type="ECO:0000313" key="9">
    <source>
        <dbReference type="EMBL" id="KAF2716037.1"/>
    </source>
</evidence>
<dbReference type="InterPro" id="IPR011701">
    <property type="entry name" value="MFS"/>
</dbReference>
<comment type="similarity">
    <text evidence="2">Belongs to the major facilitator superfamily.</text>
</comment>
<dbReference type="PANTHER" id="PTHR23501">
    <property type="entry name" value="MAJOR FACILITATOR SUPERFAMILY"/>
    <property type="match status" value="1"/>
</dbReference>
<dbReference type="SUPFAM" id="SSF103473">
    <property type="entry name" value="MFS general substrate transporter"/>
    <property type="match status" value="1"/>
</dbReference>
<dbReference type="Gene3D" id="1.20.1250.20">
    <property type="entry name" value="MFS general substrate transporter like domains"/>
    <property type="match status" value="2"/>
</dbReference>
<feature type="transmembrane region" description="Helical" evidence="8">
    <location>
        <begin position="349"/>
        <end position="374"/>
    </location>
</feature>